<comment type="caution">
    <text evidence="9">The sequence shown here is derived from an EMBL/GenBank/DDBJ whole genome shotgun (WGS) entry which is preliminary data.</text>
</comment>
<keyword evidence="6 7" id="KW-0408">Iron</keyword>
<evidence type="ECO:0000313" key="9">
    <source>
        <dbReference type="EMBL" id="KAB0577714.1"/>
    </source>
</evidence>
<keyword evidence="2 7" id="KW-0479">Metal-binding</keyword>
<dbReference type="InterPro" id="IPR006620">
    <property type="entry name" value="Pro_4_hyd_alph"/>
</dbReference>
<dbReference type="PANTHER" id="PTHR41536">
    <property type="entry name" value="PKHD-TYPE HYDROXYLASE YBIX"/>
    <property type="match status" value="1"/>
</dbReference>
<name>A0A643F986_IDEDE</name>
<dbReference type="EMBL" id="VZPB01000045">
    <property type="protein sequence ID" value="KAB0577714.1"/>
    <property type="molecule type" value="Genomic_DNA"/>
</dbReference>
<dbReference type="HAMAP" id="MF_00657">
    <property type="entry name" value="Hydroxyl_YbiX"/>
    <property type="match status" value="1"/>
</dbReference>
<keyword evidence="3 7" id="KW-0847">Vitamin C</keyword>
<keyword evidence="5 7" id="KW-0560">Oxidoreductase</keyword>
<dbReference type="RefSeq" id="WP_151125148.1">
    <property type="nucleotide sequence ID" value="NZ_CP088081.1"/>
</dbReference>
<keyword evidence="10" id="KW-1185">Reference proteome</keyword>
<evidence type="ECO:0000256" key="7">
    <source>
        <dbReference type="HAMAP-Rule" id="MF_00657"/>
    </source>
</evidence>
<gene>
    <name evidence="9" type="ORF">F7Q92_16235</name>
</gene>
<dbReference type="InterPro" id="IPR044862">
    <property type="entry name" value="Pro_4_hyd_alph_FE2OG_OXY"/>
</dbReference>
<evidence type="ECO:0000256" key="6">
    <source>
        <dbReference type="ARBA" id="ARBA00023004"/>
    </source>
</evidence>
<dbReference type="Pfam" id="PF13640">
    <property type="entry name" value="2OG-FeII_Oxy_3"/>
    <property type="match status" value="1"/>
</dbReference>
<feature type="binding site" evidence="7">
    <location>
        <position position="96"/>
    </location>
    <ligand>
        <name>Fe cation</name>
        <dbReference type="ChEBI" id="CHEBI:24875"/>
    </ligand>
</feature>
<dbReference type="PROSITE" id="PS51471">
    <property type="entry name" value="FE2OG_OXY"/>
    <property type="match status" value="1"/>
</dbReference>
<dbReference type="NCBIfam" id="NF003974">
    <property type="entry name" value="PRK05467.1-3"/>
    <property type="match status" value="1"/>
</dbReference>
<reference evidence="9 10" key="1">
    <citation type="submission" date="2019-09" db="EMBL/GenBank/DDBJ databases">
        <title>Draft genome sequences of 48 bacterial type strains from the CCUG.</title>
        <authorList>
            <person name="Tunovic T."/>
            <person name="Pineiro-Iglesias B."/>
            <person name="Unosson C."/>
            <person name="Inganas E."/>
            <person name="Ohlen M."/>
            <person name="Cardew S."/>
            <person name="Jensie-Markopoulos S."/>
            <person name="Salva-Serra F."/>
            <person name="Jaen-Luchoro D."/>
            <person name="Karlsson R."/>
            <person name="Svensson-Stadler L."/>
            <person name="Chun J."/>
            <person name="Moore E."/>
        </authorList>
    </citation>
    <scope>NUCLEOTIDE SEQUENCE [LARGE SCALE GENOMIC DNA]</scope>
    <source>
        <strain evidence="9 10">CCUG 30977</strain>
    </source>
</reference>
<dbReference type="InterPro" id="IPR005123">
    <property type="entry name" value="Oxoglu/Fe-dep_dioxygenase_dom"/>
</dbReference>
<dbReference type="GO" id="GO:0006879">
    <property type="term" value="P:intracellular iron ion homeostasis"/>
    <property type="evidence" value="ECO:0007669"/>
    <property type="project" value="TreeGrafter"/>
</dbReference>
<accession>A0A643F986</accession>
<feature type="binding site" evidence="7">
    <location>
        <position position="168"/>
    </location>
    <ligand>
        <name>2-oxoglutarate</name>
        <dbReference type="ChEBI" id="CHEBI:16810"/>
    </ligand>
</feature>
<dbReference type="GO" id="GO:0031418">
    <property type="term" value="F:L-ascorbic acid binding"/>
    <property type="evidence" value="ECO:0007669"/>
    <property type="project" value="UniProtKB-KW"/>
</dbReference>
<dbReference type="SUPFAM" id="SSF51197">
    <property type="entry name" value="Clavaminate synthase-like"/>
    <property type="match status" value="1"/>
</dbReference>
<evidence type="ECO:0000313" key="10">
    <source>
        <dbReference type="Proteomes" id="UP000430120"/>
    </source>
</evidence>
<dbReference type="NCBIfam" id="NF003975">
    <property type="entry name" value="PRK05467.1-4"/>
    <property type="match status" value="1"/>
</dbReference>
<organism evidence="9 10">
    <name type="scientific">Ideonella dechloratans</name>
    <dbReference type="NCBI Taxonomy" id="36863"/>
    <lineage>
        <taxon>Bacteria</taxon>
        <taxon>Pseudomonadati</taxon>
        <taxon>Pseudomonadota</taxon>
        <taxon>Betaproteobacteria</taxon>
        <taxon>Burkholderiales</taxon>
        <taxon>Sphaerotilaceae</taxon>
        <taxon>Ideonella</taxon>
    </lineage>
</organism>
<dbReference type="OrthoDB" id="9812472at2"/>
<comment type="cofactor">
    <cofactor evidence="7">
        <name>Fe(2+)</name>
        <dbReference type="ChEBI" id="CHEBI:29033"/>
    </cofactor>
    <text evidence="7">Binds 1 Fe(2+) ion per subunit.</text>
</comment>
<protein>
    <submittedName>
        <fullName evidence="9">Fe2+-dependent dioxygenase</fullName>
    </submittedName>
</protein>
<feature type="binding site" evidence="7">
    <location>
        <position position="158"/>
    </location>
    <ligand>
        <name>Fe cation</name>
        <dbReference type="ChEBI" id="CHEBI:24875"/>
    </ligand>
</feature>
<feature type="domain" description="Fe2OG dioxygenase" evidence="8">
    <location>
        <begin position="78"/>
        <end position="177"/>
    </location>
</feature>
<keyword evidence="4 7" id="KW-0223">Dioxygenase</keyword>
<dbReference type="Gene3D" id="2.60.120.620">
    <property type="entry name" value="q2cbj1_9rhob like domain"/>
    <property type="match status" value="1"/>
</dbReference>
<dbReference type="GO" id="GO:0016706">
    <property type="term" value="F:2-oxoglutarate-dependent dioxygenase activity"/>
    <property type="evidence" value="ECO:0007669"/>
    <property type="project" value="UniProtKB-UniRule"/>
</dbReference>
<dbReference type="GO" id="GO:0005506">
    <property type="term" value="F:iron ion binding"/>
    <property type="evidence" value="ECO:0007669"/>
    <property type="project" value="UniProtKB-UniRule"/>
</dbReference>
<evidence type="ECO:0000259" key="8">
    <source>
        <dbReference type="PROSITE" id="PS51471"/>
    </source>
</evidence>
<dbReference type="PANTHER" id="PTHR41536:SF1">
    <property type="entry name" value="PKHD-TYPE HYDROXYLASE YBIX"/>
    <property type="match status" value="1"/>
</dbReference>
<dbReference type="InterPro" id="IPR041097">
    <property type="entry name" value="PKHD_C"/>
</dbReference>
<evidence type="ECO:0000256" key="4">
    <source>
        <dbReference type="ARBA" id="ARBA00022964"/>
    </source>
</evidence>
<dbReference type="AlphaFoldDB" id="A0A643F986"/>
<comment type="cofactor">
    <cofactor evidence="1 7">
        <name>L-ascorbate</name>
        <dbReference type="ChEBI" id="CHEBI:38290"/>
    </cofactor>
</comment>
<evidence type="ECO:0000256" key="2">
    <source>
        <dbReference type="ARBA" id="ARBA00022723"/>
    </source>
</evidence>
<dbReference type="InterPro" id="IPR023550">
    <property type="entry name" value="PKHD_hydroxylase"/>
</dbReference>
<dbReference type="Pfam" id="PF18331">
    <property type="entry name" value="PKHD_C"/>
    <property type="match status" value="1"/>
</dbReference>
<feature type="binding site" evidence="7">
    <location>
        <position position="98"/>
    </location>
    <ligand>
        <name>Fe cation</name>
        <dbReference type="ChEBI" id="CHEBI:24875"/>
    </ligand>
</feature>
<evidence type="ECO:0000256" key="3">
    <source>
        <dbReference type="ARBA" id="ARBA00022896"/>
    </source>
</evidence>
<evidence type="ECO:0000256" key="1">
    <source>
        <dbReference type="ARBA" id="ARBA00001961"/>
    </source>
</evidence>
<dbReference type="SMART" id="SM00702">
    <property type="entry name" value="P4Hc"/>
    <property type="match status" value="1"/>
</dbReference>
<dbReference type="Proteomes" id="UP000430120">
    <property type="component" value="Unassembled WGS sequence"/>
</dbReference>
<evidence type="ECO:0000256" key="5">
    <source>
        <dbReference type="ARBA" id="ARBA00023002"/>
    </source>
</evidence>
<dbReference type="Gene3D" id="4.10.860.20">
    <property type="entry name" value="Rabenosyn, Rab binding domain"/>
    <property type="match status" value="1"/>
</dbReference>
<sequence length="225" mass="24993">MLLHIPGVLSAEEVARFRQALAEAPWADGRATVGPQGALVKHNEQLPADHPLARELGQRIVQRLSSHPQFVSAALPHRILPPLFNRYQGGGNYGLHVDGSVMAMGDGQRLRSDVSTTLFLCDPEDYEGGELVVMDTYGAHEVKLPAGDLILYPSTSLHKVEPVTRGARTCAFFWTQSLVRDDGQRAALYELDQTIQRLRARLGDSDEVLQLTGHYHNLLRRWAEL</sequence>
<proteinExistence type="inferred from homology"/>
<dbReference type="GO" id="GO:0006974">
    <property type="term" value="P:DNA damage response"/>
    <property type="evidence" value="ECO:0007669"/>
    <property type="project" value="TreeGrafter"/>
</dbReference>